<dbReference type="RefSeq" id="WP_250857214.1">
    <property type="nucleotide sequence ID" value="NZ_JAGSOJ010000001.1"/>
</dbReference>
<gene>
    <name evidence="3" type="ORF">KDK92_01215</name>
</gene>
<feature type="transmembrane region" description="Helical" evidence="2">
    <location>
        <begin position="21"/>
        <end position="40"/>
    </location>
</feature>
<keyword evidence="2" id="KW-0812">Transmembrane</keyword>
<feature type="region of interest" description="Disordered" evidence="1">
    <location>
        <begin position="54"/>
        <end position="87"/>
    </location>
</feature>
<keyword evidence="2" id="KW-0472">Membrane</keyword>
<dbReference type="Proteomes" id="UP001056429">
    <property type="component" value="Unassembled WGS sequence"/>
</dbReference>
<proteinExistence type="predicted"/>
<keyword evidence="2" id="KW-1133">Transmembrane helix</keyword>
<evidence type="ECO:0000313" key="4">
    <source>
        <dbReference type="Proteomes" id="UP001056429"/>
    </source>
</evidence>
<reference evidence="3" key="2">
    <citation type="submission" date="2021-04" db="EMBL/GenBank/DDBJ databases">
        <authorList>
            <person name="Dong X."/>
        </authorList>
    </citation>
    <scope>NUCLEOTIDE SEQUENCE</scope>
    <source>
        <strain evidence="3">ZWT</strain>
    </source>
</reference>
<organism evidence="3 4">
    <name type="scientific">Oceanirhabdus seepicola</name>
    <dbReference type="NCBI Taxonomy" id="2828781"/>
    <lineage>
        <taxon>Bacteria</taxon>
        <taxon>Bacillati</taxon>
        <taxon>Bacillota</taxon>
        <taxon>Clostridia</taxon>
        <taxon>Eubacteriales</taxon>
        <taxon>Clostridiaceae</taxon>
        <taxon>Oceanirhabdus</taxon>
    </lineage>
</organism>
<name>A0A9J6NV31_9CLOT</name>
<dbReference type="EMBL" id="JAGSOJ010000001">
    <property type="protein sequence ID" value="MCM1988343.1"/>
    <property type="molecule type" value="Genomic_DNA"/>
</dbReference>
<accession>A0A9J6NV31</accession>
<feature type="compositionally biased region" description="Polar residues" evidence="1">
    <location>
        <begin position="54"/>
        <end position="64"/>
    </location>
</feature>
<evidence type="ECO:0000256" key="2">
    <source>
        <dbReference type="SAM" id="Phobius"/>
    </source>
</evidence>
<feature type="compositionally biased region" description="Gly residues" evidence="1">
    <location>
        <begin position="69"/>
        <end position="81"/>
    </location>
</feature>
<keyword evidence="4" id="KW-1185">Reference proteome</keyword>
<evidence type="ECO:0000256" key="1">
    <source>
        <dbReference type="SAM" id="MobiDB-lite"/>
    </source>
</evidence>
<sequence length="140" mass="15200">MLEQIKKDILKIKDWCEKNKKISVTIALVIGSGLVLGEMFDSGYDEHRYEQSQQITNQESTNARKFSGEGNGRFGGDGEGGGGDDRATLNPQLALTNLLIVLGSGAIVGAGVFIYISSSKKKIKPLPVLYNPINKDDKEV</sequence>
<feature type="transmembrane region" description="Helical" evidence="2">
    <location>
        <begin position="94"/>
        <end position="116"/>
    </location>
</feature>
<evidence type="ECO:0000313" key="3">
    <source>
        <dbReference type="EMBL" id="MCM1988343.1"/>
    </source>
</evidence>
<protein>
    <submittedName>
        <fullName evidence="3">Uncharacterized protein</fullName>
    </submittedName>
</protein>
<reference evidence="3" key="1">
    <citation type="journal article" date="2021" name="mSystems">
        <title>Bacteria and Archaea Synergistically Convert Glycine Betaine to Biogenic Methane in the Formosa Cold Seep of the South China Sea.</title>
        <authorList>
            <person name="Li L."/>
            <person name="Zhang W."/>
            <person name="Zhang S."/>
            <person name="Song L."/>
            <person name="Sun Q."/>
            <person name="Zhang H."/>
            <person name="Xiang H."/>
            <person name="Dong X."/>
        </authorList>
    </citation>
    <scope>NUCLEOTIDE SEQUENCE</scope>
    <source>
        <strain evidence="3">ZWT</strain>
    </source>
</reference>
<comment type="caution">
    <text evidence="3">The sequence shown here is derived from an EMBL/GenBank/DDBJ whole genome shotgun (WGS) entry which is preliminary data.</text>
</comment>
<dbReference type="AlphaFoldDB" id="A0A9J6NV31"/>